<dbReference type="PANTHER" id="PTHR32063:SF19">
    <property type="entry name" value="CATION EFFLUX SYSTEM PROTEIN CUSA"/>
    <property type="match status" value="1"/>
</dbReference>
<dbReference type="GO" id="GO:0005886">
    <property type="term" value="C:plasma membrane"/>
    <property type="evidence" value="ECO:0007669"/>
    <property type="project" value="TreeGrafter"/>
</dbReference>
<dbReference type="AlphaFoldDB" id="X1BYG5"/>
<feature type="transmembrane region" description="Helical" evidence="1">
    <location>
        <begin position="104"/>
        <end position="124"/>
    </location>
</feature>
<feature type="non-terminal residue" evidence="2">
    <location>
        <position position="1"/>
    </location>
</feature>
<dbReference type="GO" id="GO:0042910">
    <property type="term" value="F:xenobiotic transmembrane transporter activity"/>
    <property type="evidence" value="ECO:0007669"/>
    <property type="project" value="TreeGrafter"/>
</dbReference>
<dbReference type="SUPFAM" id="SSF82866">
    <property type="entry name" value="Multidrug efflux transporter AcrB transmembrane domain"/>
    <property type="match status" value="1"/>
</dbReference>
<dbReference type="EMBL" id="BART01026699">
    <property type="protein sequence ID" value="GAH00022.1"/>
    <property type="molecule type" value="Genomic_DNA"/>
</dbReference>
<name>X1BYG5_9ZZZZ</name>
<keyword evidence="1" id="KW-0472">Membrane</keyword>
<comment type="caution">
    <text evidence="2">The sequence shown here is derived from an EMBL/GenBank/DDBJ whole genome shotgun (WGS) entry which is preliminary data.</text>
</comment>
<accession>X1BYG5</accession>
<dbReference type="InterPro" id="IPR001036">
    <property type="entry name" value="Acrflvin-R"/>
</dbReference>
<gene>
    <name evidence="2" type="ORF">S01H4_47531</name>
</gene>
<keyword evidence="1" id="KW-1133">Transmembrane helix</keyword>
<reference evidence="2" key="1">
    <citation type="journal article" date="2014" name="Front. Microbiol.">
        <title>High frequency of phylogenetically diverse reductive dehalogenase-homologous genes in deep subseafloor sedimentary metagenomes.</title>
        <authorList>
            <person name="Kawai M."/>
            <person name="Futagami T."/>
            <person name="Toyoda A."/>
            <person name="Takaki Y."/>
            <person name="Nishi S."/>
            <person name="Hori S."/>
            <person name="Arai W."/>
            <person name="Tsubouchi T."/>
            <person name="Morono Y."/>
            <person name="Uchiyama I."/>
            <person name="Ito T."/>
            <person name="Fujiyama A."/>
            <person name="Inagaki F."/>
            <person name="Takami H."/>
        </authorList>
    </citation>
    <scope>NUCLEOTIDE SEQUENCE</scope>
    <source>
        <strain evidence="2">Expedition CK06-06</strain>
    </source>
</reference>
<sequence length="154" mass="16830">AHIPLADVARVYVANGPPVIKSEDARLTGWVLVDLKDTDVGSYIKRANNAIVKQLKLPAGYNLTWSGQYEYMQRAKERLLLVGPLTIIIIMLLLYLSFRKVGEMLVILLTLPLALTGGVWLLFLLGYNLSVAVGVGFIALAGVAVEIGVIMFSF</sequence>
<dbReference type="PANTHER" id="PTHR32063">
    <property type="match status" value="1"/>
</dbReference>
<evidence type="ECO:0000256" key="1">
    <source>
        <dbReference type="SAM" id="Phobius"/>
    </source>
</evidence>
<keyword evidence="1" id="KW-0812">Transmembrane</keyword>
<proteinExistence type="predicted"/>
<evidence type="ECO:0000313" key="2">
    <source>
        <dbReference type="EMBL" id="GAH00022.1"/>
    </source>
</evidence>
<feature type="transmembrane region" description="Helical" evidence="1">
    <location>
        <begin position="131"/>
        <end position="152"/>
    </location>
</feature>
<dbReference type="Pfam" id="PF00873">
    <property type="entry name" value="ACR_tran"/>
    <property type="match status" value="1"/>
</dbReference>
<protein>
    <recommendedName>
        <fullName evidence="3">CusA/CzcA family heavy metal efflux RND transporter</fullName>
    </recommendedName>
</protein>
<evidence type="ECO:0008006" key="3">
    <source>
        <dbReference type="Google" id="ProtNLM"/>
    </source>
</evidence>
<feature type="transmembrane region" description="Helical" evidence="1">
    <location>
        <begin position="79"/>
        <end position="98"/>
    </location>
</feature>
<dbReference type="Gene3D" id="1.20.1640.10">
    <property type="entry name" value="Multidrug efflux transporter AcrB transmembrane domain"/>
    <property type="match status" value="1"/>
</dbReference>
<organism evidence="2">
    <name type="scientific">marine sediment metagenome</name>
    <dbReference type="NCBI Taxonomy" id="412755"/>
    <lineage>
        <taxon>unclassified sequences</taxon>
        <taxon>metagenomes</taxon>
        <taxon>ecological metagenomes</taxon>
    </lineage>
</organism>